<dbReference type="Gene3D" id="2.60.40.10">
    <property type="entry name" value="Immunoglobulins"/>
    <property type="match status" value="1"/>
</dbReference>
<name>G0MZ05_CAEBE</name>
<keyword evidence="1" id="KW-0963">Cytoplasm</keyword>
<dbReference type="PANTHER" id="PTHR22947">
    <property type="entry name" value="MAJOR SPERM PROTEIN"/>
    <property type="match status" value="1"/>
</dbReference>
<feature type="region of interest" description="Disordered" evidence="2">
    <location>
        <begin position="1"/>
        <end position="27"/>
    </location>
</feature>
<dbReference type="AlphaFoldDB" id="G0MZ05"/>
<dbReference type="InParanoid" id="G0MZ05"/>
<evidence type="ECO:0000256" key="1">
    <source>
        <dbReference type="RuleBase" id="RU003425"/>
    </source>
</evidence>
<gene>
    <name evidence="4" type="ORF">CAEBREN_25728</name>
</gene>
<keyword evidence="1" id="KW-0206">Cytoskeleton</keyword>
<reference evidence="5" key="1">
    <citation type="submission" date="2011-07" db="EMBL/GenBank/DDBJ databases">
        <authorList>
            <consortium name="Caenorhabditis brenneri Sequencing and Analysis Consortium"/>
            <person name="Wilson R.K."/>
        </authorList>
    </citation>
    <scope>NUCLEOTIDE SEQUENCE [LARGE SCALE GENOMIC DNA]</scope>
    <source>
        <strain evidence="5">PB2801</strain>
    </source>
</reference>
<evidence type="ECO:0000256" key="2">
    <source>
        <dbReference type="SAM" id="MobiDB-lite"/>
    </source>
</evidence>
<dbReference type="Pfam" id="PF00635">
    <property type="entry name" value="Motile_Sperm"/>
    <property type="match status" value="1"/>
</dbReference>
<evidence type="ECO:0000313" key="4">
    <source>
        <dbReference type="EMBL" id="EGT47835.1"/>
    </source>
</evidence>
<comment type="function">
    <text evidence="1">Central component in molecular interactions underlying sperm crawling. Forms an extensive filament system that extends from sperm villipoda, along the leading edge of the pseudopod.</text>
</comment>
<feature type="region of interest" description="Disordered" evidence="2">
    <location>
        <begin position="293"/>
        <end position="327"/>
    </location>
</feature>
<dbReference type="HOGENOM" id="CLU_568880_0_0_1"/>
<feature type="compositionally biased region" description="Basic and acidic residues" evidence="2">
    <location>
        <begin position="15"/>
        <end position="27"/>
    </location>
</feature>
<feature type="compositionally biased region" description="Basic and acidic residues" evidence="2">
    <location>
        <begin position="374"/>
        <end position="412"/>
    </location>
</feature>
<dbReference type="OMA" id="WATWKED"/>
<protein>
    <recommendedName>
        <fullName evidence="1">Major sperm protein</fullName>
    </recommendedName>
</protein>
<feature type="domain" description="MSP" evidence="3">
    <location>
        <begin position="46"/>
        <end position="186"/>
    </location>
</feature>
<accession>G0MZ05</accession>
<dbReference type="OrthoDB" id="5866470at2759"/>
<dbReference type="InterPro" id="IPR013783">
    <property type="entry name" value="Ig-like_fold"/>
</dbReference>
<dbReference type="InterPro" id="IPR000535">
    <property type="entry name" value="MSP_dom"/>
</dbReference>
<dbReference type="PANTHER" id="PTHR22947:SF18">
    <property type="entry name" value="MAJOR SPERM PROTEIN"/>
    <property type="match status" value="1"/>
</dbReference>
<organism evidence="5">
    <name type="scientific">Caenorhabditis brenneri</name>
    <name type="common">Nematode worm</name>
    <dbReference type="NCBI Taxonomy" id="135651"/>
    <lineage>
        <taxon>Eukaryota</taxon>
        <taxon>Metazoa</taxon>
        <taxon>Ecdysozoa</taxon>
        <taxon>Nematoda</taxon>
        <taxon>Chromadorea</taxon>
        <taxon>Rhabditida</taxon>
        <taxon>Rhabditina</taxon>
        <taxon>Rhabditomorpha</taxon>
        <taxon>Rhabditoidea</taxon>
        <taxon>Rhabditidae</taxon>
        <taxon>Peloderinae</taxon>
        <taxon>Caenorhabditis</taxon>
    </lineage>
</organism>
<evidence type="ECO:0000313" key="5">
    <source>
        <dbReference type="Proteomes" id="UP000008068"/>
    </source>
</evidence>
<feature type="compositionally biased region" description="Polar residues" evidence="2">
    <location>
        <begin position="469"/>
        <end position="480"/>
    </location>
</feature>
<dbReference type="SUPFAM" id="SSF49354">
    <property type="entry name" value="PapD-like"/>
    <property type="match status" value="1"/>
</dbReference>
<dbReference type="eggNOG" id="ENOG502SWUV">
    <property type="taxonomic scope" value="Eukaryota"/>
</dbReference>
<keyword evidence="5" id="KW-1185">Reference proteome</keyword>
<dbReference type="InterPro" id="IPR008962">
    <property type="entry name" value="PapD-like_sf"/>
</dbReference>
<feature type="compositionally biased region" description="Low complexity" evidence="2">
    <location>
        <begin position="299"/>
        <end position="311"/>
    </location>
</feature>
<dbReference type="Proteomes" id="UP000008068">
    <property type="component" value="Unassembled WGS sequence"/>
</dbReference>
<sequence length="480" mass="55074">MITKPPKKLSNEPSEQQKRKSREEERADPCYLSNDGFLWTETNPDVKLIEPRILVSLNYNYLEFPLKDSRPPVQRAICLINHGDHPIAFKVETTDNWSYFVDRKNGIIPPRQTCVNAAIRMPNTVEIQIYHRPHLEYDAEDRGQFFSRPSKDKLSVLLAPQMCQTFSPEAIFHNERCYEKLRVMLRFSGMKEVEGDKRPKQLLLHAVPGWATWKEDDGARKKKNEKQMEEFRRNEKTIIQASKEVCEEQQQQLQKELQKVAPFKRLSASPGNNRGTPVFFARRRPSTMMKQFRNRSPFDKTPTTKTTQSVTPEKKKTTSDEDAVPHVLPPVINPAIRTGNIKVPAMKRTSLETPKKIVVEPPPPSPGSRTPPRKSMEHDKHYSPVEKSKRKSREKEKSKEKEKSHEKSKESDGLPAKTPTPAKDVISPKALSNENMDKKLTEAQSLQPRTAVPKKGSGEHDSKSPKHNIPQQHQDVPSPK</sequence>
<proteinExistence type="predicted"/>
<feature type="compositionally biased region" description="Basic and acidic residues" evidence="2">
    <location>
        <begin position="349"/>
        <end position="358"/>
    </location>
</feature>
<feature type="region of interest" description="Disordered" evidence="2">
    <location>
        <begin position="345"/>
        <end position="480"/>
    </location>
</feature>
<dbReference type="PROSITE" id="PS50202">
    <property type="entry name" value="MSP"/>
    <property type="match status" value="1"/>
</dbReference>
<dbReference type="EMBL" id="GL379821">
    <property type="protein sequence ID" value="EGT47835.1"/>
    <property type="molecule type" value="Genomic_DNA"/>
</dbReference>
<dbReference type="InterPro" id="IPR051774">
    <property type="entry name" value="Sperm-specific_class_P"/>
</dbReference>
<evidence type="ECO:0000259" key="3">
    <source>
        <dbReference type="PROSITE" id="PS50202"/>
    </source>
</evidence>